<reference evidence="2 3" key="1">
    <citation type="submission" date="2023-05" db="EMBL/GenBank/DDBJ databases">
        <title>Metabolic capabilities are highly conserved among human nasal-associated Corynebacterium species in pangenomic analyses.</title>
        <authorList>
            <person name="Tran T.H."/>
            <person name="Roberts A.Q."/>
            <person name="Escapa I.F."/>
            <person name="Gao W."/>
            <person name="Conlan S."/>
            <person name="Kong H."/>
            <person name="Segre J.A."/>
            <person name="Kelly M.S."/>
            <person name="Lemon K.P."/>
        </authorList>
    </citation>
    <scope>NUCLEOTIDE SEQUENCE [LARGE SCALE GENOMIC DNA]</scope>
    <source>
        <strain evidence="2 3">KPL3772</strain>
    </source>
</reference>
<keyword evidence="1" id="KW-0812">Transmembrane</keyword>
<keyword evidence="1" id="KW-1133">Transmembrane helix</keyword>
<dbReference type="Pfam" id="PF13630">
    <property type="entry name" value="SdpI"/>
    <property type="match status" value="1"/>
</dbReference>
<dbReference type="RefSeq" id="WP_275434980.1">
    <property type="nucleotide sequence ID" value="NZ_JAKRDN010000008.1"/>
</dbReference>
<dbReference type="InterPro" id="IPR025962">
    <property type="entry name" value="SdpI/YhfL"/>
</dbReference>
<sequence>MTVTWLLAGAGVLVIGIKAGQGTLRKNSLVGIRTPEMLASDEAWLKGHKAAANYLKISSIPLFIGGAACLVASDSLIGWISMPVVVVLVGMVLLASRKAHAAIK</sequence>
<protein>
    <submittedName>
        <fullName evidence="2">SdpI family protein</fullName>
    </submittedName>
</protein>
<comment type="caution">
    <text evidence="2">The sequence shown here is derived from an EMBL/GenBank/DDBJ whole genome shotgun (WGS) entry which is preliminary data.</text>
</comment>
<evidence type="ECO:0000313" key="3">
    <source>
        <dbReference type="Proteomes" id="UP001239759"/>
    </source>
</evidence>
<proteinExistence type="predicted"/>
<dbReference type="Proteomes" id="UP001239759">
    <property type="component" value="Unassembled WGS sequence"/>
</dbReference>
<dbReference type="EMBL" id="JASNUQ010000002">
    <property type="protein sequence ID" value="MDK4289509.1"/>
    <property type="molecule type" value="Genomic_DNA"/>
</dbReference>
<accession>A0ABT7FU45</accession>
<keyword evidence="3" id="KW-1185">Reference proteome</keyword>
<evidence type="ECO:0000313" key="2">
    <source>
        <dbReference type="EMBL" id="MDK4289509.1"/>
    </source>
</evidence>
<organism evidence="2 3">
    <name type="scientific">Corynebacterium pseudodiphtheriticum</name>
    <dbReference type="NCBI Taxonomy" id="37637"/>
    <lineage>
        <taxon>Bacteria</taxon>
        <taxon>Bacillati</taxon>
        <taxon>Actinomycetota</taxon>
        <taxon>Actinomycetes</taxon>
        <taxon>Mycobacteriales</taxon>
        <taxon>Corynebacteriaceae</taxon>
        <taxon>Corynebacterium</taxon>
    </lineage>
</organism>
<name>A0ABT7FU45_9CORY</name>
<gene>
    <name evidence="2" type="ORF">QPX23_01995</name>
</gene>
<keyword evidence="1" id="KW-0472">Membrane</keyword>
<evidence type="ECO:0000256" key="1">
    <source>
        <dbReference type="SAM" id="Phobius"/>
    </source>
</evidence>
<feature type="transmembrane region" description="Helical" evidence="1">
    <location>
        <begin position="76"/>
        <end position="95"/>
    </location>
</feature>